<organism evidence="1 2">
    <name type="scientific">Streptantibioticus ferralitis</name>
    <dbReference type="NCBI Taxonomy" id="236510"/>
    <lineage>
        <taxon>Bacteria</taxon>
        <taxon>Bacillati</taxon>
        <taxon>Actinomycetota</taxon>
        <taxon>Actinomycetes</taxon>
        <taxon>Kitasatosporales</taxon>
        <taxon>Streptomycetaceae</taxon>
        <taxon>Streptantibioticus</taxon>
    </lineage>
</organism>
<evidence type="ECO:0000313" key="2">
    <source>
        <dbReference type="Proteomes" id="UP001220022"/>
    </source>
</evidence>
<name>A0ABT5ZCG1_9ACTN</name>
<comment type="caution">
    <text evidence="1">The sequence shown here is derived from an EMBL/GenBank/DDBJ whole genome shotgun (WGS) entry which is preliminary data.</text>
</comment>
<dbReference type="EMBL" id="JARHTQ010000064">
    <property type="protein sequence ID" value="MDF2261532.1"/>
    <property type="molecule type" value="Genomic_DNA"/>
</dbReference>
<reference evidence="1 2" key="1">
    <citation type="submission" date="2023-03" db="EMBL/GenBank/DDBJ databases">
        <title>Draft genome sequence of type strain Streptomyces ferralitis JCM 14344.</title>
        <authorList>
            <person name="Klaysubun C."/>
            <person name="Duangmal K."/>
        </authorList>
    </citation>
    <scope>NUCLEOTIDE SEQUENCE [LARGE SCALE GENOMIC DNA]</scope>
    <source>
        <strain evidence="1 2">JCM 14344</strain>
    </source>
</reference>
<gene>
    <name evidence="1" type="ORF">P2L57_39215</name>
</gene>
<protein>
    <recommendedName>
        <fullName evidence="3">Methyltransferase type 12</fullName>
    </recommendedName>
</protein>
<accession>A0ABT5ZCG1</accession>
<dbReference type="SUPFAM" id="SSF53335">
    <property type="entry name" value="S-adenosyl-L-methionine-dependent methyltransferases"/>
    <property type="match status" value="1"/>
</dbReference>
<sequence>MTPFDHIYDQPDPRAYFRALGPLEYQAPHHGQGIFRRALTARGQQGRAAEPETVLDICCSYGINAALLNHEVTLDELYAHYTSPQATALTTAELIEWDRNYYAARRRHDAARVIGLDAATNAISYARAVGLLAEGFAENLETLPPSPSLLRAVQHTRLITITGGSTFLSPRTFQPLLACAHEPVWVAALVLRTSSYTSIAACLASYGLVTEKATAHTFPQRRFTDADEQQYAVHAVTAGGEDPYGKETDGYFHASLHLSRPPEDVMAFPLADLMASA</sequence>
<evidence type="ECO:0000313" key="1">
    <source>
        <dbReference type="EMBL" id="MDF2261532.1"/>
    </source>
</evidence>
<dbReference type="InterPro" id="IPR029063">
    <property type="entry name" value="SAM-dependent_MTases_sf"/>
</dbReference>
<dbReference type="Proteomes" id="UP001220022">
    <property type="component" value="Unassembled WGS sequence"/>
</dbReference>
<evidence type="ECO:0008006" key="3">
    <source>
        <dbReference type="Google" id="ProtNLM"/>
    </source>
</evidence>
<keyword evidence="2" id="KW-1185">Reference proteome</keyword>
<proteinExistence type="predicted"/>